<dbReference type="EMBL" id="CP020928">
    <property type="protein sequence ID" value="AWF94773.1"/>
    <property type="molecule type" value="Genomic_DNA"/>
</dbReference>
<evidence type="ECO:0000313" key="4">
    <source>
        <dbReference type="EMBL" id="KIU23461.1"/>
    </source>
</evidence>
<dbReference type="Proteomes" id="UP000032289">
    <property type="component" value="Unassembled WGS sequence"/>
</dbReference>
<keyword evidence="1" id="KW-1133">Transmembrane helix</keyword>
<feature type="transmembrane region" description="Helical" evidence="1">
    <location>
        <begin position="12"/>
        <end position="38"/>
    </location>
</feature>
<keyword evidence="1" id="KW-0812">Transmembrane</keyword>
<reference evidence="5 6" key="1">
    <citation type="journal article" date="2015" name="Microbiology (Mosc.)">
        <title>Genomics of the Weissella cibaria species with an examination of its metabolic traits.</title>
        <authorList>
            <person name="Lynch K.M."/>
            <person name="Lucid A."/>
            <person name="Arendt E.K."/>
            <person name="Sleator R.D."/>
            <person name="Lucey B."/>
            <person name="Coffey A."/>
        </authorList>
    </citation>
    <scope>NUCLEOTIDE SEQUENCE [LARGE SCALE GENOMIC DNA]</scope>
    <source>
        <strain evidence="4 6">AB3b</strain>
        <strain evidence="3 5">MG1</strain>
    </source>
</reference>
<evidence type="ECO:0000313" key="3">
    <source>
        <dbReference type="EMBL" id="KIU21785.1"/>
    </source>
</evidence>
<keyword evidence="5" id="KW-1185">Reference proteome</keyword>
<evidence type="ECO:0000313" key="2">
    <source>
        <dbReference type="EMBL" id="AWF94773.1"/>
    </source>
</evidence>
<dbReference type="AlphaFoldDB" id="A0A0D1JL72"/>
<dbReference type="PATRIC" id="fig|137591.24.peg.1441"/>
<dbReference type="Proteomes" id="UP000244870">
    <property type="component" value="Chromosome"/>
</dbReference>
<name>A0A0D1JL72_9LACO</name>
<evidence type="ECO:0000313" key="5">
    <source>
        <dbReference type="Proteomes" id="UP000032287"/>
    </source>
</evidence>
<proteinExistence type="predicted"/>
<organism evidence="4 6">
    <name type="scientific">Weissella cibaria</name>
    <dbReference type="NCBI Taxonomy" id="137591"/>
    <lineage>
        <taxon>Bacteria</taxon>
        <taxon>Bacillati</taxon>
        <taxon>Bacillota</taxon>
        <taxon>Bacilli</taxon>
        <taxon>Lactobacillales</taxon>
        <taxon>Lactobacillaceae</taxon>
        <taxon>Weissella</taxon>
    </lineage>
</organism>
<sequence>MTNKQLAHPKLLLFFETLTAIGVVVALLRFLASIINAIYKHTTGNELTFVTTIRDNAWQNYLTLALLIIGIIGTRILKRRFK</sequence>
<keyword evidence="1" id="KW-0472">Membrane</keyword>
<dbReference type="EMBL" id="JWHT01000034">
    <property type="protein sequence ID" value="KIU23461.1"/>
    <property type="molecule type" value="Genomic_DNA"/>
</dbReference>
<feature type="transmembrane region" description="Helical" evidence="1">
    <location>
        <begin position="58"/>
        <end position="77"/>
    </location>
</feature>
<reference evidence="2 7" key="2">
    <citation type="submission" date="2017-04" db="EMBL/GenBank/DDBJ databases">
        <title>Weissella cibaria strain m2 complete genome.</title>
        <authorList>
            <person name="Pan Q."/>
            <person name="Tan M."/>
            <person name="Yao F."/>
            <person name="Su S."/>
        </authorList>
    </citation>
    <scope>NUCLEOTIDE SEQUENCE [LARGE SCALE GENOMIC DNA]</scope>
    <source>
        <strain evidence="2 7">M2</strain>
    </source>
</reference>
<dbReference type="KEGG" id="wcb:AO080_00270"/>
<dbReference type="EMBL" id="JWHU01000006">
    <property type="protein sequence ID" value="KIU21785.1"/>
    <property type="molecule type" value="Genomic_DNA"/>
</dbReference>
<accession>A0A0D1JL72</accession>
<evidence type="ECO:0000313" key="6">
    <source>
        <dbReference type="Proteomes" id="UP000032289"/>
    </source>
</evidence>
<dbReference type="Proteomes" id="UP000032287">
    <property type="component" value="Unassembled WGS sequence"/>
</dbReference>
<gene>
    <name evidence="4" type="ORF">ab3b_01473</name>
    <name evidence="2" type="ORF">B6254_0339</name>
    <name evidence="3" type="ORF">QX99_00473</name>
</gene>
<dbReference type="RefSeq" id="WP_043708873.1">
    <property type="nucleotide sequence ID" value="NZ_CP012873.1"/>
</dbReference>
<protein>
    <submittedName>
        <fullName evidence="4">Uncharacterized protein</fullName>
    </submittedName>
</protein>
<dbReference type="OrthoDB" id="9790614at2"/>
<evidence type="ECO:0000256" key="1">
    <source>
        <dbReference type="SAM" id="Phobius"/>
    </source>
</evidence>
<evidence type="ECO:0000313" key="7">
    <source>
        <dbReference type="Proteomes" id="UP000244870"/>
    </source>
</evidence>